<keyword evidence="5 10" id="KW-0378">Hydrolase</keyword>
<dbReference type="SUPFAM" id="SSF101821">
    <property type="entry name" value="Aminopeptidase/glucanase lid domain"/>
    <property type="match status" value="1"/>
</dbReference>
<protein>
    <submittedName>
        <fullName evidence="10">Lysyl aminopeptidase</fullName>
        <ecNumber evidence="10">3.4.11.15</ecNumber>
    </submittedName>
</protein>
<gene>
    <name evidence="10" type="ORF">TBCH5v1_0814</name>
</gene>
<dbReference type="AlphaFoldDB" id="A0A0S1XAL3"/>
<dbReference type="InterPro" id="IPR008007">
    <property type="entry name" value="Peptidase_M42"/>
</dbReference>
<evidence type="ECO:0000256" key="3">
    <source>
        <dbReference type="ARBA" id="ARBA00022670"/>
    </source>
</evidence>
<evidence type="ECO:0000313" key="11">
    <source>
        <dbReference type="Proteomes" id="UP000066042"/>
    </source>
</evidence>
<dbReference type="InterPro" id="IPR054931">
    <property type="entry name" value="lys_aminopep_Arch"/>
</dbReference>
<dbReference type="InterPro" id="IPR051464">
    <property type="entry name" value="Peptidase_M42_aminopept"/>
</dbReference>
<feature type="binding site" evidence="9">
    <location>
        <position position="66"/>
    </location>
    <ligand>
        <name>Zn(2+)</name>
        <dbReference type="ChEBI" id="CHEBI:29105"/>
        <label>1</label>
    </ligand>
</feature>
<evidence type="ECO:0000256" key="5">
    <source>
        <dbReference type="ARBA" id="ARBA00022801"/>
    </source>
</evidence>
<keyword evidence="3" id="KW-0645">Protease</keyword>
<feature type="binding site" evidence="9">
    <location>
        <position position="179"/>
    </location>
    <ligand>
        <name>Zn(2+)</name>
        <dbReference type="ChEBI" id="CHEBI:29105"/>
        <label>1</label>
    </ligand>
</feature>
<dbReference type="Pfam" id="PF05343">
    <property type="entry name" value="Peptidase_M42"/>
    <property type="match status" value="1"/>
</dbReference>
<keyword evidence="2 10" id="KW-0031">Aminopeptidase</keyword>
<dbReference type="Gene3D" id="2.40.30.40">
    <property type="entry name" value="Peptidase M42, domain 2"/>
    <property type="match status" value="1"/>
</dbReference>
<evidence type="ECO:0000256" key="4">
    <source>
        <dbReference type="ARBA" id="ARBA00022723"/>
    </source>
</evidence>
<name>A0A0S1XAL3_THEBA</name>
<dbReference type="EMBL" id="CP013050">
    <property type="protein sequence ID" value="ALM74768.1"/>
    <property type="molecule type" value="Genomic_DNA"/>
</dbReference>
<feature type="binding site" evidence="9">
    <location>
        <position position="179"/>
    </location>
    <ligand>
        <name>Zn(2+)</name>
        <dbReference type="ChEBI" id="CHEBI:29105"/>
        <label>2</label>
    </ligand>
</feature>
<dbReference type="Proteomes" id="UP000066042">
    <property type="component" value="Chromosome"/>
</dbReference>
<accession>A0A0S1XAL3</accession>
<dbReference type="GO" id="GO:0004177">
    <property type="term" value="F:aminopeptidase activity"/>
    <property type="evidence" value="ECO:0007669"/>
    <property type="project" value="UniProtKB-UniRule"/>
</dbReference>
<keyword evidence="6" id="KW-0862">Zinc</keyword>
<evidence type="ECO:0000256" key="6">
    <source>
        <dbReference type="ARBA" id="ARBA00022833"/>
    </source>
</evidence>
<reference evidence="10 11" key="1">
    <citation type="journal article" date="2016" name="Genome Announc.">
        <title>Complete genome sequence of the hyperthermophilic and piezophilic archaeon Thermococcus barophilus Ch5, capable of growth at the expense of hydrogenogenesis from carbon monoxide and formate.</title>
        <authorList>
            <person name="Oger P."/>
            <person name="Sokolova T.G."/>
            <person name="Kozhevnikova D.A."/>
            <person name="Taranov E.A."/>
            <person name="Vannier P."/>
            <person name="Lee H.S."/>
            <person name="Kwon K.K."/>
            <person name="Kang S.G."/>
            <person name="Lee J.H."/>
            <person name="Bonch-Osmolovskaya E.A."/>
            <person name="Lebedinsky A.V."/>
        </authorList>
    </citation>
    <scope>NUCLEOTIDE SEQUENCE [LARGE SCALE GENOMIC DNA]</scope>
    <source>
        <strain evidence="11">Ch5</strain>
    </source>
</reference>
<dbReference type="EC" id="3.4.11.15" evidence="10"/>
<dbReference type="Gene3D" id="3.40.630.10">
    <property type="entry name" value="Zn peptidases"/>
    <property type="match status" value="1"/>
</dbReference>
<dbReference type="SUPFAM" id="SSF53187">
    <property type="entry name" value="Zn-dependent exopeptidases"/>
    <property type="match status" value="1"/>
</dbReference>
<dbReference type="NCBIfam" id="NF040822">
    <property type="entry name" value="lys_aminopep_Arch"/>
    <property type="match status" value="1"/>
</dbReference>
<evidence type="ECO:0000313" key="10">
    <source>
        <dbReference type="EMBL" id="ALM74768.1"/>
    </source>
</evidence>
<dbReference type="GO" id="GO:0046872">
    <property type="term" value="F:metal ion binding"/>
    <property type="evidence" value="ECO:0007669"/>
    <property type="project" value="UniProtKB-UniRule"/>
</dbReference>
<proteinExistence type="inferred from homology"/>
<comment type="cofactor">
    <cofactor evidence="9">
        <name>a divalent metal cation</name>
        <dbReference type="ChEBI" id="CHEBI:60240"/>
    </cofactor>
    <text evidence="9">Binds 2 divalent metal cations per subunit.</text>
</comment>
<organism evidence="10 11">
    <name type="scientific">Thermococcus barophilus</name>
    <dbReference type="NCBI Taxonomy" id="55802"/>
    <lineage>
        <taxon>Archaea</taxon>
        <taxon>Methanobacteriati</taxon>
        <taxon>Methanobacteriota</taxon>
        <taxon>Thermococci</taxon>
        <taxon>Thermococcales</taxon>
        <taxon>Thermococcaceae</taxon>
        <taxon>Thermococcus</taxon>
    </lineage>
</organism>
<dbReference type="STRING" id="55802.TBCH5v1_0814"/>
<sequence>MVKVVDFELLRKVVEAPGVSGYEFLGIRDVVVEALKDYVDEIKIDKLGNVIAHKKGSGPKIMIAAHMDKIGLMVNHIDKNGYLHVVPVGGVDPRTLVAQRVRIFTENGELYGVVGHIPPHLTKPEERKKAADWDTIVVDVGADSKEEAEKMGIKVGTVMEFAPAFTKLTENRFASPYLDDRICLYAMIEAARAVENHEADIYFVASVQEEVGLRGARVASYAIDPEIGIAMDVTFAKQPGDKGKIVVELGKGPVMDVGPNINPKVRAFAEEVAKKYEIPLQVEPSPRPTGTDANIMQINREGVATAVLSIPIKYMHSQVELADVRDVDNTINLAKHFLEELKPMNLIP</sequence>
<dbReference type="PANTHER" id="PTHR32481:SF0">
    <property type="entry name" value="AMINOPEPTIDASE YPDE-RELATED"/>
    <property type="match status" value="1"/>
</dbReference>
<feature type="binding site" evidence="9">
    <location>
        <position position="210"/>
    </location>
    <ligand>
        <name>Zn(2+)</name>
        <dbReference type="ChEBI" id="CHEBI:29105"/>
        <label>2</label>
    </ligand>
</feature>
<feature type="binding site" evidence="9">
    <location>
        <position position="232"/>
    </location>
    <ligand>
        <name>Zn(2+)</name>
        <dbReference type="ChEBI" id="CHEBI:29105"/>
        <label>1</label>
    </ligand>
</feature>
<keyword evidence="4 9" id="KW-0479">Metal-binding</keyword>
<dbReference type="PATRIC" id="fig|55802.8.peg.813"/>
<evidence type="ECO:0000256" key="2">
    <source>
        <dbReference type="ARBA" id="ARBA00022438"/>
    </source>
</evidence>
<dbReference type="PIRSF" id="PIRSF001123">
    <property type="entry name" value="PepA_GA"/>
    <property type="match status" value="1"/>
</dbReference>
<dbReference type="InterPro" id="IPR023367">
    <property type="entry name" value="Peptidase_M42_dom2"/>
</dbReference>
<feature type="active site" description="Proton acceptor" evidence="8">
    <location>
        <position position="209"/>
    </location>
</feature>
<evidence type="ECO:0000256" key="9">
    <source>
        <dbReference type="PIRSR" id="PIRSR001123-2"/>
    </source>
</evidence>
<evidence type="ECO:0000256" key="7">
    <source>
        <dbReference type="PIRNR" id="PIRNR001123"/>
    </source>
</evidence>
<dbReference type="PANTHER" id="PTHR32481">
    <property type="entry name" value="AMINOPEPTIDASE"/>
    <property type="match status" value="1"/>
</dbReference>
<evidence type="ECO:0000256" key="1">
    <source>
        <dbReference type="ARBA" id="ARBA00006272"/>
    </source>
</evidence>
<dbReference type="GO" id="GO:0006508">
    <property type="term" value="P:proteolysis"/>
    <property type="evidence" value="ECO:0007669"/>
    <property type="project" value="UniProtKB-KW"/>
</dbReference>
<evidence type="ECO:0000256" key="8">
    <source>
        <dbReference type="PIRSR" id="PIRSR001123-1"/>
    </source>
</evidence>
<dbReference type="CDD" id="cd05656">
    <property type="entry name" value="M42_Frv"/>
    <property type="match status" value="1"/>
</dbReference>
<comment type="similarity">
    <text evidence="1 7">Belongs to the peptidase M42 family.</text>
</comment>
<feature type="binding site" evidence="9">
    <location>
        <position position="316"/>
    </location>
    <ligand>
        <name>Zn(2+)</name>
        <dbReference type="ChEBI" id="CHEBI:29105"/>
        <label>2</label>
    </ligand>
</feature>